<evidence type="ECO:0000313" key="1">
    <source>
        <dbReference type="EMBL" id="KAI5442642.1"/>
    </source>
</evidence>
<accession>A0A9D5BFF8</accession>
<evidence type="ECO:0000313" key="2">
    <source>
        <dbReference type="Proteomes" id="UP001058974"/>
    </source>
</evidence>
<dbReference type="AlphaFoldDB" id="A0A9D5BFF8"/>
<name>A0A9D5BFF8_PEA</name>
<dbReference type="Gramene" id="Psat01G0161300-T1">
    <property type="protein sequence ID" value="KAI5442642.1"/>
    <property type="gene ID" value="KIW84_011613"/>
</dbReference>
<dbReference type="Proteomes" id="UP001058974">
    <property type="component" value="Chromosome 1"/>
</dbReference>
<proteinExistence type="predicted"/>
<dbReference type="PANTHER" id="PTHR34563:SF9">
    <property type="entry name" value="MADS-BOX DOMAIN-CONTAINING PROTEIN"/>
    <property type="match status" value="1"/>
</dbReference>
<gene>
    <name evidence="1" type="ORF">KIW84_011613</name>
</gene>
<feature type="non-terminal residue" evidence="1">
    <location>
        <position position="1"/>
    </location>
</feature>
<reference evidence="1 2" key="1">
    <citation type="journal article" date="2022" name="Nat. Genet.">
        <title>Improved pea reference genome and pan-genome highlight genomic features and evolutionary characteristics.</title>
        <authorList>
            <person name="Yang T."/>
            <person name="Liu R."/>
            <person name="Luo Y."/>
            <person name="Hu S."/>
            <person name="Wang D."/>
            <person name="Wang C."/>
            <person name="Pandey M.K."/>
            <person name="Ge S."/>
            <person name="Xu Q."/>
            <person name="Li N."/>
            <person name="Li G."/>
            <person name="Huang Y."/>
            <person name="Saxena R.K."/>
            <person name="Ji Y."/>
            <person name="Li M."/>
            <person name="Yan X."/>
            <person name="He Y."/>
            <person name="Liu Y."/>
            <person name="Wang X."/>
            <person name="Xiang C."/>
            <person name="Varshney R.K."/>
            <person name="Ding H."/>
            <person name="Gao S."/>
            <person name="Zong X."/>
        </authorList>
    </citation>
    <scope>NUCLEOTIDE SEQUENCE [LARGE SCALE GENOMIC DNA]</scope>
    <source>
        <strain evidence="1 2">cv. Zhongwan 6</strain>
    </source>
</reference>
<organism evidence="1 2">
    <name type="scientific">Pisum sativum</name>
    <name type="common">Garden pea</name>
    <name type="synonym">Lathyrus oleraceus</name>
    <dbReference type="NCBI Taxonomy" id="3888"/>
    <lineage>
        <taxon>Eukaryota</taxon>
        <taxon>Viridiplantae</taxon>
        <taxon>Streptophyta</taxon>
        <taxon>Embryophyta</taxon>
        <taxon>Tracheophyta</taxon>
        <taxon>Spermatophyta</taxon>
        <taxon>Magnoliopsida</taxon>
        <taxon>eudicotyledons</taxon>
        <taxon>Gunneridae</taxon>
        <taxon>Pentapetalae</taxon>
        <taxon>rosids</taxon>
        <taxon>fabids</taxon>
        <taxon>Fabales</taxon>
        <taxon>Fabaceae</taxon>
        <taxon>Papilionoideae</taxon>
        <taxon>50 kb inversion clade</taxon>
        <taxon>NPAAA clade</taxon>
        <taxon>Hologalegina</taxon>
        <taxon>IRL clade</taxon>
        <taxon>Fabeae</taxon>
        <taxon>Lathyrus</taxon>
    </lineage>
</organism>
<dbReference type="EMBL" id="JAMSHJ010000001">
    <property type="protein sequence ID" value="KAI5442642.1"/>
    <property type="molecule type" value="Genomic_DNA"/>
</dbReference>
<sequence>KKKLIIAYQKNNIHCYLSHIKVYVILNLHSSTRKQQEKKAHTKSTMLGLKKLVVTLKAKIKSLRNKKGYKKIEKSESMRKKIRSKKAKKLIEETLKVADSPKSNTFIF</sequence>
<keyword evidence="2" id="KW-1185">Reference proteome</keyword>
<dbReference type="PANTHER" id="PTHR34563">
    <property type="entry name" value="BNACNNG33880D PROTEIN"/>
    <property type="match status" value="1"/>
</dbReference>
<protein>
    <submittedName>
        <fullName evidence="1">Uncharacterized protein</fullName>
    </submittedName>
</protein>
<comment type="caution">
    <text evidence="1">The sequence shown here is derived from an EMBL/GenBank/DDBJ whole genome shotgun (WGS) entry which is preliminary data.</text>
</comment>